<feature type="domain" description="UDP-glucose/GDP-mannose dehydrogenase C-terminal" evidence="5">
    <location>
        <begin position="354"/>
        <end position="447"/>
    </location>
</feature>
<evidence type="ECO:0000256" key="1">
    <source>
        <dbReference type="ARBA" id="ARBA00023002"/>
    </source>
</evidence>
<organism evidence="6 7">
    <name type="scientific">Candidatus Uhrbacteria bacterium CG_4_9_14_3_um_filter_36_7</name>
    <dbReference type="NCBI Taxonomy" id="1975033"/>
    <lineage>
        <taxon>Bacteria</taxon>
        <taxon>Candidatus Uhriibacteriota</taxon>
    </lineage>
</organism>
<dbReference type="InterPro" id="IPR017476">
    <property type="entry name" value="UDP-Glc/GDP-Man"/>
</dbReference>
<name>A0A2M7XII9_9BACT</name>
<evidence type="ECO:0000313" key="6">
    <source>
        <dbReference type="EMBL" id="PJA47776.1"/>
    </source>
</evidence>
<dbReference type="Gene3D" id="3.40.50.720">
    <property type="entry name" value="NAD(P)-binding Rossmann-like Domain"/>
    <property type="match status" value="2"/>
</dbReference>
<dbReference type="InterPro" id="IPR014027">
    <property type="entry name" value="UDP-Glc/GDP-Man_DH_C"/>
</dbReference>
<evidence type="ECO:0000256" key="3">
    <source>
        <dbReference type="PIRNR" id="PIRNR000124"/>
    </source>
</evidence>
<dbReference type="PANTHER" id="PTHR43491:SF1">
    <property type="entry name" value="UDP-N-ACETYL-D-MANNOSAMINE DEHYDROGENASE"/>
    <property type="match status" value="1"/>
</dbReference>
<dbReference type="InterPro" id="IPR028359">
    <property type="entry name" value="UDP_ManNAc/GlcNAc_DH"/>
</dbReference>
<proteinExistence type="inferred from homology"/>
<feature type="transmembrane region" description="Helical" evidence="4">
    <location>
        <begin position="35"/>
        <end position="54"/>
    </location>
</feature>
<dbReference type="Pfam" id="PF03721">
    <property type="entry name" value="UDPG_MGDP_dh_N"/>
    <property type="match status" value="1"/>
</dbReference>
<dbReference type="GO" id="GO:0000271">
    <property type="term" value="P:polysaccharide biosynthetic process"/>
    <property type="evidence" value="ECO:0007669"/>
    <property type="project" value="InterPro"/>
</dbReference>
<evidence type="ECO:0000256" key="2">
    <source>
        <dbReference type="ARBA" id="ARBA00023027"/>
    </source>
</evidence>
<keyword evidence="4" id="KW-0812">Transmembrane</keyword>
<dbReference type="SUPFAM" id="SSF51735">
    <property type="entry name" value="NAD(P)-binding Rossmann-fold domains"/>
    <property type="match status" value="1"/>
</dbReference>
<dbReference type="GO" id="GO:0051287">
    <property type="term" value="F:NAD binding"/>
    <property type="evidence" value="ECO:0007669"/>
    <property type="project" value="InterPro"/>
</dbReference>
<keyword evidence="4" id="KW-0472">Membrane</keyword>
<comment type="similarity">
    <text evidence="3">Belongs to the UDP-glucose/GDP-mannose dehydrogenase family.</text>
</comment>
<protein>
    <recommendedName>
        <fullName evidence="5">UDP-glucose/GDP-mannose dehydrogenase C-terminal domain-containing protein</fullName>
    </recommendedName>
</protein>
<gene>
    <name evidence="6" type="ORF">CO172_00060</name>
</gene>
<dbReference type="NCBIfam" id="TIGR03026">
    <property type="entry name" value="NDP-sugDHase"/>
    <property type="match status" value="1"/>
</dbReference>
<reference evidence="7" key="1">
    <citation type="submission" date="2017-09" db="EMBL/GenBank/DDBJ databases">
        <title>Depth-based differentiation of microbial function through sediment-hosted aquifers and enrichment of novel symbionts in the deep terrestrial subsurface.</title>
        <authorList>
            <person name="Probst A.J."/>
            <person name="Ladd B."/>
            <person name="Jarett J.K."/>
            <person name="Geller-Mcgrath D.E."/>
            <person name="Sieber C.M.K."/>
            <person name="Emerson J.B."/>
            <person name="Anantharaman K."/>
            <person name="Thomas B.C."/>
            <person name="Malmstrom R."/>
            <person name="Stieglmeier M."/>
            <person name="Klingl A."/>
            <person name="Woyke T."/>
            <person name="Ryan C.M."/>
            <person name="Banfield J.F."/>
        </authorList>
    </citation>
    <scope>NUCLEOTIDE SEQUENCE [LARGE SCALE GENOMIC DNA]</scope>
</reference>
<dbReference type="SUPFAM" id="SSF52413">
    <property type="entry name" value="UDP-glucose/GDP-mannose dehydrogenase C-terminal domain"/>
    <property type="match status" value="1"/>
</dbReference>
<dbReference type="SUPFAM" id="SSF48179">
    <property type="entry name" value="6-phosphogluconate dehydrogenase C-terminal domain-like"/>
    <property type="match status" value="1"/>
</dbReference>
<dbReference type="InterPro" id="IPR014026">
    <property type="entry name" value="UDP-Glc/GDP-Man_DH_dimer"/>
</dbReference>
<dbReference type="InterPro" id="IPR001732">
    <property type="entry name" value="UDP-Glc/GDP-Man_DH_N"/>
</dbReference>
<dbReference type="InterPro" id="IPR036220">
    <property type="entry name" value="UDP-Glc/GDP-Man_DH_C_sf"/>
</dbReference>
<dbReference type="Proteomes" id="UP000229749">
    <property type="component" value="Unassembled WGS sequence"/>
</dbReference>
<dbReference type="PIRSF" id="PIRSF500136">
    <property type="entry name" value="UDP_ManNAc_DH"/>
    <property type="match status" value="1"/>
</dbReference>
<dbReference type="PANTHER" id="PTHR43491">
    <property type="entry name" value="UDP-N-ACETYL-D-MANNOSAMINE DEHYDROGENASE"/>
    <property type="match status" value="1"/>
</dbReference>
<evidence type="ECO:0000256" key="4">
    <source>
        <dbReference type="SAM" id="Phobius"/>
    </source>
</evidence>
<dbReference type="GO" id="GO:0016616">
    <property type="term" value="F:oxidoreductase activity, acting on the CH-OH group of donors, NAD or NADP as acceptor"/>
    <property type="evidence" value="ECO:0007669"/>
    <property type="project" value="InterPro"/>
</dbReference>
<evidence type="ECO:0000259" key="5">
    <source>
        <dbReference type="SMART" id="SM00984"/>
    </source>
</evidence>
<comment type="caution">
    <text evidence="6">The sequence shown here is derived from an EMBL/GenBank/DDBJ whole genome shotgun (WGS) entry which is preliminary data.</text>
</comment>
<dbReference type="InterPro" id="IPR008927">
    <property type="entry name" value="6-PGluconate_DH-like_C_sf"/>
</dbReference>
<keyword evidence="1" id="KW-0560">Oxidoreductase</keyword>
<dbReference type="Pfam" id="PF03720">
    <property type="entry name" value="UDPG_MGDP_dh_C"/>
    <property type="match status" value="1"/>
</dbReference>
<dbReference type="SMART" id="SM00984">
    <property type="entry name" value="UDPG_MGDP_dh_C"/>
    <property type="match status" value="1"/>
</dbReference>
<dbReference type="AlphaFoldDB" id="A0A2M7XII9"/>
<dbReference type="PIRSF" id="PIRSF000124">
    <property type="entry name" value="UDPglc_GDPman_dh"/>
    <property type="match status" value="1"/>
</dbReference>
<keyword evidence="2" id="KW-0520">NAD</keyword>
<accession>A0A2M7XII9</accession>
<evidence type="ECO:0000313" key="7">
    <source>
        <dbReference type="Proteomes" id="UP000229749"/>
    </source>
</evidence>
<dbReference type="EMBL" id="PFWS01000002">
    <property type="protein sequence ID" value="PJA47776.1"/>
    <property type="molecule type" value="Genomic_DNA"/>
</dbReference>
<keyword evidence="4" id="KW-1133">Transmembrane helix</keyword>
<sequence>MAISQKFSTLVKKTKSEISRDKFKKNKKITTRSKTNTNVVIGLGYVGLPLLFLMKKRLKQVTGVDIDAKKVFLIEHRELPFHDETLLKNFPVGKKLSVTTEFRVVEQAQTVIVCVPTPVTNAHEPDLRPLKEACYSFAQFLRPGTLVVIESSIYPGTTRDIVQPILEKGSGLSIEKGEFFLAHCPERINPADPYWHVENIPRVVGGVNKASTQNAASWYRKILGNVQVEEMESSEEAEAVKMVENAFRDVNIAFVNELAIAFEAFGINIVHVIKGASSKPFAFLPHYPGCGVGGHCIPVDPYYLIERAQKNGVSLHLLRTARQVNNFMPEHTVERTYQALASNGSKDLSGKVVTVLGLAYKRNTDDQRESPSHTMIKLFKQRGFQVRAYDPYLPKDSSATSLKQALVGSDVAVIATDHDQFIKTITPELLKRYQISLIVDGRNCLSKEPFEEKGIHYIGIGT</sequence>
<dbReference type="Pfam" id="PF00984">
    <property type="entry name" value="UDPG_MGDP_dh"/>
    <property type="match status" value="1"/>
</dbReference>
<dbReference type="InterPro" id="IPR036291">
    <property type="entry name" value="NAD(P)-bd_dom_sf"/>
</dbReference>
<dbReference type="GO" id="GO:0016628">
    <property type="term" value="F:oxidoreductase activity, acting on the CH-CH group of donors, NAD or NADP as acceptor"/>
    <property type="evidence" value="ECO:0007669"/>
    <property type="project" value="InterPro"/>
</dbReference>